<dbReference type="NCBIfam" id="TIGR01930">
    <property type="entry name" value="AcCoA-C-Actrans"/>
    <property type="match status" value="1"/>
</dbReference>
<evidence type="ECO:0000256" key="3">
    <source>
        <dbReference type="ARBA" id="ARBA00011881"/>
    </source>
</evidence>
<comment type="subunit">
    <text evidence="3">Homotetramer.</text>
</comment>
<name>A0A9P5XMW5_9AGAR</name>
<evidence type="ECO:0000256" key="11">
    <source>
        <dbReference type="PIRSR" id="PIRSR000429-1"/>
    </source>
</evidence>
<dbReference type="OrthoDB" id="5404651at2759"/>
<keyword evidence="8" id="KW-0630">Potassium</keyword>
<dbReference type="InterPro" id="IPR016039">
    <property type="entry name" value="Thiolase-like"/>
</dbReference>
<evidence type="ECO:0000256" key="1">
    <source>
        <dbReference type="ARBA" id="ARBA00004173"/>
    </source>
</evidence>
<dbReference type="EMBL" id="MU151071">
    <property type="protein sequence ID" value="KAF9452480.1"/>
    <property type="molecule type" value="Genomic_DNA"/>
</dbReference>
<evidence type="ECO:0000256" key="8">
    <source>
        <dbReference type="ARBA" id="ARBA00022958"/>
    </source>
</evidence>
<dbReference type="EC" id="2.3.1.9" evidence="4"/>
<dbReference type="InterPro" id="IPR020615">
    <property type="entry name" value="Thiolase_acyl_enz_int_AS"/>
</dbReference>
<dbReference type="FunFam" id="3.40.47.10:FF:000007">
    <property type="entry name" value="acetyl-CoA acetyltransferase, mitochondrial"/>
    <property type="match status" value="1"/>
</dbReference>
<dbReference type="AlphaFoldDB" id="A0A9P5XMW5"/>
<dbReference type="GO" id="GO:0003985">
    <property type="term" value="F:acetyl-CoA C-acetyltransferase activity"/>
    <property type="evidence" value="ECO:0007669"/>
    <property type="project" value="UniProtKB-EC"/>
</dbReference>
<feature type="domain" description="Thiolase N-terminal" evidence="13">
    <location>
        <begin position="31"/>
        <end position="285"/>
    </location>
</feature>
<evidence type="ECO:0000259" key="14">
    <source>
        <dbReference type="Pfam" id="PF02803"/>
    </source>
</evidence>
<protein>
    <recommendedName>
        <fullName evidence="4">acetyl-CoA C-acetyltransferase</fullName>
        <ecNumber evidence="4">2.3.1.9</ecNumber>
    </recommendedName>
</protein>
<feature type="active site" description="Acyl-thioester intermediate" evidence="11">
    <location>
        <position position="115"/>
    </location>
</feature>
<keyword evidence="10 12" id="KW-0012">Acyltransferase</keyword>
<dbReference type="PROSITE" id="PS00098">
    <property type="entry name" value="THIOLASE_1"/>
    <property type="match status" value="1"/>
</dbReference>
<dbReference type="Pfam" id="PF00108">
    <property type="entry name" value="Thiolase_N"/>
    <property type="match status" value="1"/>
</dbReference>
<evidence type="ECO:0000256" key="6">
    <source>
        <dbReference type="ARBA" id="ARBA00022723"/>
    </source>
</evidence>
<evidence type="ECO:0000256" key="9">
    <source>
        <dbReference type="ARBA" id="ARBA00023128"/>
    </source>
</evidence>
<dbReference type="PANTHER" id="PTHR18919:SF156">
    <property type="entry name" value="ACETYL-COA ACETYLTRANSFERASE, MITOCHONDRIAL"/>
    <property type="match status" value="1"/>
</dbReference>
<evidence type="ECO:0000313" key="16">
    <source>
        <dbReference type="Proteomes" id="UP000807342"/>
    </source>
</evidence>
<keyword evidence="9" id="KW-0496">Mitochondrion</keyword>
<dbReference type="GO" id="GO:0005739">
    <property type="term" value="C:mitochondrion"/>
    <property type="evidence" value="ECO:0007669"/>
    <property type="project" value="UniProtKB-SubCell"/>
</dbReference>
<dbReference type="InterPro" id="IPR002155">
    <property type="entry name" value="Thiolase"/>
</dbReference>
<accession>A0A9P5XMW5</accession>
<dbReference type="PIRSF" id="PIRSF000429">
    <property type="entry name" value="Ac-CoA_Ac_transf"/>
    <property type="match status" value="1"/>
</dbReference>
<dbReference type="Gene3D" id="3.40.47.10">
    <property type="match status" value="1"/>
</dbReference>
<dbReference type="CDD" id="cd00751">
    <property type="entry name" value="thiolase"/>
    <property type="match status" value="1"/>
</dbReference>
<dbReference type="InterPro" id="IPR020617">
    <property type="entry name" value="Thiolase_C"/>
</dbReference>
<sequence>MLLARLTVASRTSSRSFIPSLTRAMSQVPEVVIVSAARTPVTSFNGALKSLTAPQLGTIALKGALEKGKVDPSLVEEVYFGNVVQAGVGQSPARQVALSAGLNSSSDATTINKVCASGMKSIMLAAQSIQLGQRSIVAAGGMESMSNAPFLLPRQNPAFGKFTTQDSLETDGLWDVYNNFAMGNCGENAAVKYDIDRQSQDAHAIESYKRAARAWEAGAFDAEIIPVTVKGKKGDTIVREDEEFKRVIFEKVPSLRSAFKNGGTITAANSSPISDGASALILMSAEKAKELGLKPIAKVVSYADAGVDPIDFPAAPAVALPVALKRANLTIDDVSLFEVNEAFSVVVRIAEKVLSIPAEKININGGAVALGHAIGNSGSRIIVSLVHALQSGQYGAAAICNGGGAASALIIQKL</sequence>
<dbReference type="InterPro" id="IPR020616">
    <property type="entry name" value="Thiolase_N"/>
</dbReference>
<dbReference type="SUPFAM" id="SSF53901">
    <property type="entry name" value="Thiolase-like"/>
    <property type="match status" value="2"/>
</dbReference>
<organism evidence="15 16">
    <name type="scientific">Macrolepiota fuliginosa MF-IS2</name>
    <dbReference type="NCBI Taxonomy" id="1400762"/>
    <lineage>
        <taxon>Eukaryota</taxon>
        <taxon>Fungi</taxon>
        <taxon>Dikarya</taxon>
        <taxon>Basidiomycota</taxon>
        <taxon>Agaricomycotina</taxon>
        <taxon>Agaricomycetes</taxon>
        <taxon>Agaricomycetidae</taxon>
        <taxon>Agaricales</taxon>
        <taxon>Agaricineae</taxon>
        <taxon>Agaricaceae</taxon>
        <taxon>Macrolepiota</taxon>
    </lineage>
</organism>
<evidence type="ECO:0000259" key="13">
    <source>
        <dbReference type="Pfam" id="PF00108"/>
    </source>
</evidence>
<dbReference type="PROSITE" id="PS00099">
    <property type="entry name" value="THIOLASE_3"/>
    <property type="match status" value="1"/>
</dbReference>
<keyword evidence="6" id="KW-0479">Metal-binding</keyword>
<dbReference type="Proteomes" id="UP000807342">
    <property type="component" value="Unassembled WGS sequence"/>
</dbReference>
<evidence type="ECO:0000256" key="4">
    <source>
        <dbReference type="ARBA" id="ARBA00012705"/>
    </source>
</evidence>
<proteinExistence type="inferred from homology"/>
<evidence type="ECO:0000256" key="12">
    <source>
        <dbReference type="RuleBase" id="RU003557"/>
    </source>
</evidence>
<dbReference type="GO" id="GO:0006635">
    <property type="term" value="P:fatty acid beta-oxidation"/>
    <property type="evidence" value="ECO:0007669"/>
    <property type="project" value="TreeGrafter"/>
</dbReference>
<feature type="active site" description="Proton acceptor" evidence="11">
    <location>
        <position position="400"/>
    </location>
</feature>
<evidence type="ECO:0000256" key="5">
    <source>
        <dbReference type="ARBA" id="ARBA00022679"/>
    </source>
</evidence>
<feature type="active site" description="Proton acceptor" evidence="11">
    <location>
        <position position="372"/>
    </location>
</feature>
<gene>
    <name evidence="15" type="ORF">P691DRAFT_804616</name>
</gene>
<comment type="subcellular location">
    <subcellularLocation>
        <location evidence="1">Mitochondrion</location>
    </subcellularLocation>
</comment>
<evidence type="ECO:0000313" key="15">
    <source>
        <dbReference type="EMBL" id="KAF9452480.1"/>
    </source>
</evidence>
<keyword evidence="7" id="KW-0809">Transit peptide</keyword>
<comment type="similarity">
    <text evidence="2 12">Belongs to the thiolase-like superfamily. Thiolase family.</text>
</comment>
<dbReference type="PANTHER" id="PTHR18919">
    <property type="entry name" value="ACETYL-COA C-ACYLTRANSFERASE"/>
    <property type="match status" value="1"/>
</dbReference>
<dbReference type="Pfam" id="PF02803">
    <property type="entry name" value="Thiolase_C"/>
    <property type="match status" value="1"/>
</dbReference>
<feature type="domain" description="Thiolase C-terminal" evidence="14">
    <location>
        <begin position="293"/>
        <end position="413"/>
    </location>
</feature>
<dbReference type="InterPro" id="IPR020610">
    <property type="entry name" value="Thiolase_AS"/>
</dbReference>
<keyword evidence="16" id="KW-1185">Reference proteome</keyword>
<evidence type="ECO:0000256" key="7">
    <source>
        <dbReference type="ARBA" id="ARBA00022946"/>
    </source>
</evidence>
<reference evidence="15" key="1">
    <citation type="submission" date="2020-11" db="EMBL/GenBank/DDBJ databases">
        <authorList>
            <consortium name="DOE Joint Genome Institute"/>
            <person name="Ahrendt S."/>
            <person name="Riley R."/>
            <person name="Andreopoulos W."/>
            <person name="Labutti K."/>
            <person name="Pangilinan J."/>
            <person name="Ruiz-Duenas F.J."/>
            <person name="Barrasa J.M."/>
            <person name="Sanchez-Garcia M."/>
            <person name="Camarero S."/>
            <person name="Miyauchi S."/>
            <person name="Serrano A."/>
            <person name="Linde D."/>
            <person name="Babiker R."/>
            <person name="Drula E."/>
            <person name="Ayuso-Fernandez I."/>
            <person name="Pacheco R."/>
            <person name="Padilla G."/>
            <person name="Ferreira P."/>
            <person name="Barriuso J."/>
            <person name="Kellner H."/>
            <person name="Castanera R."/>
            <person name="Alfaro M."/>
            <person name="Ramirez L."/>
            <person name="Pisabarro A.G."/>
            <person name="Kuo A."/>
            <person name="Tritt A."/>
            <person name="Lipzen A."/>
            <person name="He G."/>
            <person name="Yan M."/>
            <person name="Ng V."/>
            <person name="Cullen D."/>
            <person name="Martin F."/>
            <person name="Rosso M.-N."/>
            <person name="Henrissat B."/>
            <person name="Hibbett D."/>
            <person name="Martinez A.T."/>
            <person name="Grigoriev I.V."/>
        </authorList>
    </citation>
    <scope>NUCLEOTIDE SEQUENCE</scope>
    <source>
        <strain evidence="15">MF-IS2</strain>
    </source>
</reference>
<comment type="caution">
    <text evidence="15">The sequence shown here is derived from an EMBL/GenBank/DDBJ whole genome shotgun (WGS) entry which is preliminary data.</text>
</comment>
<evidence type="ECO:0000256" key="10">
    <source>
        <dbReference type="ARBA" id="ARBA00023315"/>
    </source>
</evidence>
<dbReference type="GO" id="GO:0046872">
    <property type="term" value="F:metal ion binding"/>
    <property type="evidence" value="ECO:0007669"/>
    <property type="project" value="UniProtKB-KW"/>
</dbReference>
<keyword evidence="5 12" id="KW-0808">Transferase</keyword>
<evidence type="ECO:0000256" key="2">
    <source>
        <dbReference type="ARBA" id="ARBA00010982"/>
    </source>
</evidence>